<keyword evidence="7" id="KW-0489">Methyltransferase</keyword>
<dbReference type="Gene3D" id="3.30.46.10">
    <property type="entry name" value="Glycine N-methyltransferase, chain A, domain 1"/>
    <property type="match status" value="1"/>
</dbReference>
<evidence type="ECO:0000256" key="11">
    <source>
        <dbReference type="ARBA" id="ARBA00048261"/>
    </source>
</evidence>
<keyword evidence="14" id="KW-1185">Reference proteome</keyword>
<feature type="domain" description="Methyltransferase" evidence="12">
    <location>
        <begin position="58"/>
        <end position="162"/>
    </location>
</feature>
<accession>A0ABD0WJ97</accession>
<evidence type="ECO:0000313" key="13">
    <source>
        <dbReference type="EMBL" id="KAL0969890.1"/>
    </source>
</evidence>
<dbReference type="PROSITE" id="PS51600">
    <property type="entry name" value="SAM_GNMT"/>
    <property type="match status" value="1"/>
</dbReference>
<keyword evidence="5" id="KW-0963">Cytoplasm</keyword>
<dbReference type="InterPro" id="IPR025714">
    <property type="entry name" value="Methyltranfer_dom"/>
</dbReference>
<sequence>MSVDSVFRTRSLGVGAVGLPDQYADGKAAKVWQLYIGDTRSRTEEYKTWVVSLLKEHKVQKILDVACGTGVDSIMLVEEGFKMTSVDASDKMLKYALKERWERRKESVFDQWVIEEANWLTLTEDVQKPNDGFDAVICLGNSFAHLPDFKEIADSAEEMAPPESVTKHPSQD</sequence>
<protein>
    <recommendedName>
        <fullName evidence="4">Glycine N-methyltransferase</fullName>
        <ecNumber evidence="3">2.1.1.20</ecNumber>
    </recommendedName>
</protein>
<keyword evidence="9" id="KW-0949">S-adenosyl-L-methionine</keyword>
<dbReference type="InterPro" id="IPR029063">
    <property type="entry name" value="SAM-dependent_MTases_sf"/>
</dbReference>
<dbReference type="CDD" id="cd02440">
    <property type="entry name" value="AdoMet_MTases"/>
    <property type="match status" value="1"/>
</dbReference>
<gene>
    <name evidence="13" type="ORF">UPYG_G00234040</name>
</gene>
<dbReference type="GO" id="GO:0005542">
    <property type="term" value="F:folic acid binding"/>
    <property type="evidence" value="ECO:0007669"/>
    <property type="project" value="UniProtKB-KW"/>
</dbReference>
<evidence type="ECO:0000313" key="14">
    <source>
        <dbReference type="Proteomes" id="UP001557470"/>
    </source>
</evidence>
<evidence type="ECO:0000256" key="8">
    <source>
        <dbReference type="ARBA" id="ARBA00022679"/>
    </source>
</evidence>
<organism evidence="13 14">
    <name type="scientific">Umbra pygmaea</name>
    <name type="common">Eastern mudminnow</name>
    <dbReference type="NCBI Taxonomy" id="75934"/>
    <lineage>
        <taxon>Eukaryota</taxon>
        <taxon>Metazoa</taxon>
        <taxon>Chordata</taxon>
        <taxon>Craniata</taxon>
        <taxon>Vertebrata</taxon>
        <taxon>Euteleostomi</taxon>
        <taxon>Actinopterygii</taxon>
        <taxon>Neopterygii</taxon>
        <taxon>Teleostei</taxon>
        <taxon>Protacanthopterygii</taxon>
        <taxon>Esociformes</taxon>
        <taxon>Umbridae</taxon>
        <taxon>Umbra</taxon>
    </lineage>
</organism>
<evidence type="ECO:0000256" key="5">
    <source>
        <dbReference type="ARBA" id="ARBA00022490"/>
    </source>
</evidence>
<evidence type="ECO:0000256" key="1">
    <source>
        <dbReference type="ARBA" id="ARBA00004496"/>
    </source>
</evidence>
<dbReference type="GO" id="GO:0032259">
    <property type="term" value="P:methylation"/>
    <property type="evidence" value="ECO:0007669"/>
    <property type="project" value="UniProtKB-KW"/>
</dbReference>
<evidence type="ECO:0000256" key="4">
    <source>
        <dbReference type="ARBA" id="ARBA00019972"/>
    </source>
</evidence>
<dbReference type="Pfam" id="PF13847">
    <property type="entry name" value="Methyltransf_31"/>
    <property type="match status" value="1"/>
</dbReference>
<evidence type="ECO:0000256" key="3">
    <source>
        <dbReference type="ARBA" id="ARBA00011999"/>
    </source>
</evidence>
<comment type="catalytic activity">
    <reaction evidence="11">
        <text>glycine + S-adenosyl-L-methionine = sarcosine + S-adenosyl-L-homocysteine + H(+)</text>
        <dbReference type="Rhea" id="RHEA:19937"/>
        <dbReference type="ChEBI" id="CHEBI:15378"/>
        <dbReference type="ChEBI" id="CHEBI:57305"/>
        <dbReference type="ChEBI" id="CHEBI:57433"/>
        <dbReference type="ChEBI" id="CHEBI:57856"/>
        <dbReference type="ChEBI" id="CHEBI:59789"/>
        <dbReference type="EC" id="2.1.1.20"/>
    </reaction>
    <physiologicalReaction direction="left-to-right" evidence="11">
        <dbReference type="Rhea" id="RHEA:19938"/>
    </physiologicalReaction>
</comment>
<evidence type="ECO:0000256" key="6">
    <source>
        <dbReference type="ARBA" id="ARBA00022553"/>
    </source>
</evidence>
<reference evidence="13 14" key="1">
    <citation type="submission" date="2024-06" db="EMBL/GenBank/DDBJ databases">
        <authorList>
            <person name="Pan Q."/>
            <person name="Wen M."/>
            <person name="Jouanno E."/>
            <person name="Zahm M."/>
            <person name="Klopp C."/>
            <person name="Cabau C."/>
            <person name="Louis A."/>
            <person name="Berthelot C."/>
            <person name="Parey E."/>
            <person name="Roest Crollius H."/>
            <person name="Montfort J."/>
            <person name="Robinson-Rechavi M."/>
            <person name="Bouchez O."/>
            <person name="Lampietro C."/>
            <person name="Lopez Roques C."/>
            <person name="Donnadieu C."/>
            <person name="Postlethwait J."/>
            <person name="Bobe J."/>
            <person name="Verreycken H."/>
            <person name="Guiguen Y."/>
        </authorList>
    </citation>
    <scope>NUCLEOTIDE SEQUENCE [LARGE SCALE GENOMIC DNA]</scope>
    <source>
        <strain evidence="13">Up_M1</strain>
        <tissue evidence="13">Testis</tissue>
    </source>
</reference>
<dbReference type="PANTHER" id="PTHR16458:SF2">
    <property type="entry name" value="GLYCINE N-METHYLTRANSFERASE"/>
    <property type="match status" value="1"/>
</dbReference>
<dbReference type="Gene3D" id="3.40.50.150">
    <property type="entry name" value="Vaccinia Virus protein VP39"/>
    <property type="match status" value="1"/>
</dbReference>
<evidence type="ECO:0000259" key="12">
    <source>
        <dbReference type="Pfam" id="PF13847"/>
    </source>
</evidence>
<comment type="subunit">
    <text evidence="2">Homotetramer.</text>
</comment>
<dbReference type="EMBL" id="JAGEUA010000007">
    <property type="protein sequence ID" value="KAL0969890.1"/>
    <property type="molecule type" value="Genomic_DNA"/>
</dbReference>
<dbReference type="GO" id="GO:0017174">
    <property type="term" value="F:glycine N-methyltransferase activity"/>
    <property type="evidence" value="ECO:0007669"/>
    <property type="project" value="UniProtKB-EC"/>
</dbReference>
<dbReference type="Proteomes" id="UP001557470">
    <property type="component" value="Unassembled WGS sequence"/>
</dbReference>
<dbReference type="GO" id="GO:0005737">
    <property type="term" value="C:cytoplasm"/>
    <property type="evidence" value="ECO:0007669"/>
    <property type="project" value="UniProtKB-SubCell"/>
</dbReference>
<keyword evidence="6" id="KW-0597">Phosphoprotein</keyword>
<name>A0ABD0WJ97_UMBPY</name>
<evidence type="ECO:0000256" key="10">
    <source>
        <dbReference type="ARBA" id="ARBA00022954"/>
    </source>
</evidence>
<keyword evidence="8" id="KW-0808">Transferase</keyword>
<evidence type="ECO:0000256" key="9">
    <source>
        <dbReference type="ARBA" id="ARBA00022691"/>
    </source>
</evidence>
<dbReference type="PANTHER" id="PTHR16458">
    <property type="entry name" value="GLYCINE N-METHYLTRANSFERASE"/>
    <property type="match status" value="1"/>
</dbReference>
<dbReference type="FunFam" id="3.40.50.150:FF:000113">
    <property type="entry name" value="Glycine N-methyltransferase"/>
    <property type="match status" value="1"/>
</dbReference>
<proteinExistence type="predicted"/>
<dbReference type="AlphaFoldDB" id="A0ABD0WJ97"/>
<dbReference type="EC" id="2.1.1.20" evidence="3"/>
<keyword evidence="10" id="KW-0290">Folate-binding</keyword>
<comment type="subcellular location">
    <subcellularLocation>
        <location evidence="1">Cytoplasm</location>
    </subcellularLocation>
</comment>
<evidence type="ECO:0000256" key="7">
    <source>
        <dbReference type="ARBA" id="ARBA00022603"/>
    </source>
</evidence>
<dbReference type="InterPro" id="IPR014369">
    <property type="entry name" value="Gly/Sar_N_MeTrfase"/>
</dbReference>
<dbReference type="SUPFAM" id="SSF53335">
    <property type="entry name" value="S-adenosyl-L-methionine-dependent methyltransferases"/>
    <property type="match status" value="1"/>
</dbReference>
<evidence type="ECO:0000256" key="2">
    <source>
        <dbReference type="ARBA" id="ARBA00011881"/>
    </source>
</evidence>
<comment type="caution">
    <text evidence="13">The sequence shown here is derived from an EMBL/GenBank/DDBJ whole genome shotgun (WGS) entry which is preliminary data.</text>
</comment>